<evidence type="ECO:0000313" key="2">
    <source>
        <dbReference type="EMBL" id="KAH0811269.1"/>
    </source>
</evidence>
<gene>
    <name evidence="2" type="ORF">GEV33_011522</name>
</gene>
<evidence type="ECO:0000256" key="1">
    <source>
        <dbReference type="SAM" id="MobiDB-lite"/>
    </source>
</evidence>
<reference evidence="2" key="1">
    <citation type="journal article" date="2020" name="J Insects Food Feed">
        <title>The yellow mealworm (Tenebrio molitor) genome: a resource for the emerging insects as food and feed industry.</title>
        <authorList>
            <person name="Eriksson T."/>
            <person name="Andere A."/>
            <person name="Kelstrup H."/>
            <person name="Emery V."/>
            <person name="Picard C."/>
        </authorList>
    </citation>
    <scope>NUCLEOTIDE SEQUENCE</scope>
    <source>
        <strain evidence="2">Stoneville</strain>
        <tissue evidence="2">Whole head</tissue>
    </source>
</reference>
<sequence length="387" mass="43064">MPPKAKPPIIDADLFYGVVGDCLTDFFKNHTTQCSCEQVILNLNDELNNCKSLIVAQTALINQLYNAVIDLKFDLHKSQGPFQQASPSFKSAREKRRSDMEVKTNTLSDSSLATDITVYNNTNNLTAVRRQSFVNISQPSDTEKLQNANSPNLEICRPKEAGKNTDITRQLQSTSIDASMITTNLPKSYALAASSSDFVATNQQKTSNSSNQHKTTVPSSITDVRSSKRFVSKNSSTLTGAKAKLVPLQKFCWTYVSNLSADQKVDDILAVLKELDQDASFEVEKPANLNRKPTSSAFIVKAPVHLLPTIRDPDFWPANTYVNKTLASVNEDLTPGRRIDYKTTGDLHTTHHRHLDVASVDARRRPHVTFLPTYQKYEIFTLSGKHA</sequence>
<comment type="caution">
    <text evidence="2">The sequence shown here is derived from an EMBL/GenBank/DDBJ whole genome shotgun (WGS) entry which is preliminary data.</text>
</comment>
<organism evidence="2 3">
    <name type="scientific">Tenebrio molitor</name>
    <name type="common">Yellow mealworm beetle</name>
    <dbReference type="NCBI Taxonomy" id="7067"/>
    <lineage>
        <taxon>Eukaryota</taxon>
        <taxon>Metazoa</taxon>
        <taxon>Ecdysozoa</taxon>
        <taxon>Arthropoda</taxon>
        <taxon>Hexapoda</taxon>
        <taxon>Insecta</taxon>
        <taxon>Pterygota</taxon>
        <taxon>Neoptera</taxon>
        <taxon>Endopterygota</taxon>
        <taxon>Coleoptera</taxon>
        <taxon>Polyphaga</taxon>
        <taxon>Cucujiformia</taxon>
        <taxon>Tenebrionidae</taxon>
        <taxon>Tenebrio</taxon>
    </lineage>
</organism>
<keyword evidence="3" id="KW-1185">Reference proteome</keyword>
<protein>
    <submittedName>
        <fullName evidence="2">Uncharacterized protein</fullName>
    </submittedName>
</protein>
<name>A0A8J6L505_TENMO</name>
<feature type="region of interest" description="Disordered" evidence="1">
    <location>
        <begin position="202"/>
        <end position="222"/>
    </location>
</feature>
<dbReference type="EMBL" id="JABDTM020026925">
    <property type="protein sequence ID" value="KAH0811269.1"/>
    <property type="molecule type" value="Genomic_DNA"/>
</dbReference>
<dbReference type="AlphaFoldDB" id="A0A8J6L505"/>
<dbReference type="Proteomes" id="UP000719412">
    <property type="component" value="Unassembled WGS sequence"/>
</dbReference>
<accession>A0A8J6L505</accession>
<reference evidence="2" key="2">
    <citation type="submission" date="2021-08" db="EMBL/GenBank/DDBJ databases">
        <authorList>
            <person name="Eriksson T."/>
        </authorList>
    </citation>
    <scope>NUCLEOTIDE SEQUENCE</scope>
    <source>
        <strain evidence="2">Stoneville</strain>
        <tissue evidence="2">Whole head</tissue>
    </source>
</reference>
<proteinExistence type="predicted"/>
<evidence type="ECO:0000313" key="3">
    <source>
        <dbReference type="Proteomes" id="UP000719412"/>
    </source>
</evidence>